<feature type="compositionally biased region" description="Basic and acidic residues" evidence="2">
    <location>
        <begin position="496"/>
        <end position="510"/>
    </location>
</feature>
<proteinExistence type="predicted"/>
<reference evidence="3 4" key="1">
    <citation type="submission" date="2023-11" db="EMBL/GenBank/DDBJ databases">
        <title>An acidophilic fungus is an integral part of prey digestion in a carnivorous sundew plant.</title>
        <authorList>
            <person name="Tsai I.J."/>
        </authorList>
    </citation>
    <scope>NUCLEOTIDE SEQUENCE [LARGE SCALE GENOMIC DNA]</scope>
    <source>
        <strain evidence="3">169a</strain>
    </source>
</reference>
<evidence type="ECO:0000313" key="3">
    <source>
        <dbReference type="EMBL" id="WPG97500.1"/>
    </source>
</evidence>
<dbReference type="EMBL" id="CP138580">
    <property type="protein sequence ID" value="WPG97500.1"/>
    <property type="molecule type" value="Genomic_DNA"/>
</dbReference>
<feature type="region of interest" description="Disordered" evidence="2">
    <location>
        <begin position="19"/>
        <end position="92"/>
    </location>
</feature>
<feature type="coiled-coil region" evidence="1">
    <location>
        <begin position="313"/>
        <end position="340"/>
    </location>
</feature>
<evidence type="ECO:0000256" key="1">
    <source>
        <dbReference type="SAM" id="Coils"/>
    </source>
</evidence>
<accession>A0AAQ3R1X6</accession>
<protein>
    <submittedName>
        <fullName evidence="3">Uncharacterized protein</fullName>
    </submittedName>
</protein>
<feature type="region of interest" description="Disordered" evidence="2">
    <location>
        <begin position="117"/>
        <end position="151"/>
    </location>
</feature>
<feature type="region of interest" description="Disordered" evidence="2">
    <location>
        <begin position="374"/>
        <end position="400"/>
    </location>
</feature>
<keyword evidence="1" id="KW-0175">Coiled coil</keyword>
<organism evidence="3 4">
    <name type="scientific">Acrodontium crateriforme</name>
    <dbReference type="NCBI Taxonomy" id="150365"/>
    <lineage>
        <taxon>Eukaryota</taxon>
        <taxon>Fungi</taxon>
        <taxon>Dikarya</taxon>
        <taxon>Ascomycota</taxon>
        <taxon>Pezizomycotina</taxon>
        <taxon>Dothideomycetes</taxon>
        <taxon>Dothideomycetidae</taxon>
        <taxon>Mycosphaerellales</taxon>
        <taxon>Teratosphaeriaceae</taxon>
        <taxon>Acrodontium</taxon>
    </lineage>
</organism>
<keyword evidence="4" id="KW-1185">Reference proteome</keyword>
<sequence>MADRVLTLRGDRSWFSKASTDRHGLLSSSQHELPRWRSPSPMTASLIPPPIVQSTYGSSSPRTPPAALASRSYLPQSVTIPRRPPQPTPLQDRQNELHADLQFLLDAQASALIQGLEGNDQHDERSSTGSTTPTAQSMRRTPHARRRPSARRTIGLRSARKGIYKSIVALSAVKEDELNALDDEAQEKERTLARIEEWEQKRRGLQEASNATGQDDENVRAQRLRREANVLQQEIDQAELQLMDMKVRQRKLLRQAGAAENAVQATLASYKSALSMLEADVQKFLSLRPNSNVDVRPLSQEVTASMWELPAQRRTLEMARSEFNDEREAVKQRRQVVEREKTALVEGAKIWKTVTAQVTDFEKRLRKEMALLGNSTSNHSGSAWDDEDDTASANTQQEASERLKELLSGLDIVLGDLEAQFRLSEERDWKLMIAAIGAELDTLKKGKAILQGVLGITESEAASGEVAADGLVDTNVAGVSPDGNGGDDSGNEINALDEKFKGESRRKERDESSDDDPDPELLFSTLGS</sequence>
<dbReference type="Proteomes" id="UP001303373">
    <property type="component" value="Chromosome 1"/>
</dbReference>
<name>A0AAQ3R1X6_9PEZI</name>
<evidence type="ECO:0000313" key="4">
    <source>
        <dbReference type="Proteomes" id="UP001303373"/>
    </source>
</evidence>
<gene>
    <name evidence="3" type="ORF">R9X50_00027700</name>
</gene>
<feature type="region of interest" description="Disordered" evidence="2">
    <location>
        <begin position="477"/>
        <end position="528"/>
    </location>
</feature>
<feature type="compositionally biased region" description="Polar residues" evidence="2">
    <location>
        <begin position="127"/>
        <end position="139"/>
    </location>
</feature>
<feature type="compositionally biased region" description="Basic residues" evidence="2">
    <location>
        <begin position="140"/>
        <end position="150"/>
    </location>
</feature>
<dbReference type="AlphaFoldDB" id="A0AAQ3R1X6"/>
<feature type="coiled-coil region" evidence="1">
    <location>
        <begin position="171"/>
        <end position="255"/>
    </location>
</feature>
<feature type="compositionally biased region" description="Polar residues" evidence="2">
    <location>
        <begin position="52"/>
        <end position="61"/>
    </location>
</feature>
<evidence type="ECO:0000256" key="2">
    <source>
        <dbReference type="SAM" id="MobiDB-lite"/>
    </source>
</evidence>